<reference evidence="1 2" key="1">
    <citation type="submission" date="2023-05" db="EMBL/GenBank/DDBJ databases">
        <title>Genome sequence of Pinibacter sp. MAH-24.</title>
        <authorList>
            <person name="Huq M.A."/>
        </authorList>
    </citation>
    <scope>NUCLEOTIDE SEQUENCE [LARGE SCALE GENOMIC DNA]</scope>
    <source>
        <strain evidence="1 2">MAH-24</strain>
    </source>
</reference>
<dbReference type="InterPro" id="IPR023393">
    <property type="entry name" value="START-like_dom_sf"/>
</dbReference>
<dbReference type="Proteomes" id="UP001226434">
    <property type="component" value="Unassembled WGS sequence"/>
</dbReference>
<dbReference type="Gene3D" id="3.30.530.20">
    <property type="match status" value="1"/>
</dbReference>
<dbReference type="Pfam" id="PF10604">
    <property type="entry name" value="Polyketide_cyc2"/>
    <property type="match status" value="1"/>
</dbReference>
<evidence type="ECO:0000313" key="2">
    <source>
        <dbReference type="Proteomes" id="UP001226434"/>
    </source>
</evidence>
<gene>
    <name evidence="1" type="ORF">QJ048_18100</name>
</gene>
<keyword evidence="2" id="KW-1185">Reference proteome</keyword>
<accession>A0ABT6RGM9</accession>
<dbReference type="SUPFAM" id="SSF55961">
    <property type="entry name" value="Bet v1-like"/>
    <property type="match status" value="1"/>
</dbReference>
<organism evidence="1 2">
    <name type="scientific">Pinibacter soli</name>
    <dbReference type="NCBI Taxonomy" id="3044211"/>
    <lineage>
        <taxon>Bacteria</taxon>
        <taxon>Pseudomonadati</taxon>
        <taxon>Bacteroidota</taxon>
        <taxon>Chitinophagia</taxon>
        <taxon>Chitinophagales</taxon>
        <taxon>Chitinophagaceae</taxon>
        <taxon>Pinibacter</taxon>
    </lineage>
</organism>
<proteinExistence type="predicted"/>
<dbReference type="InterPro" id="IPR019587">
    <property type="entry name" value="Polyketide_cyclase/dehydratase"/>
</dbReference>
<dbReference type="RefSeq" id="WP_282335821.1">
    <property type="nucleotide sequence ID" value="NZ_JASBRG010000007.1"/>
</dbReference>
<comment type="caution">
    <text evidence="1">The sequence shown here is derived from an EMBL/GenBank/DDBJ whole genome shotgun (WGS) entry which is preliminary data.</text>
</comment>
<dbReference type="EMBL" id="JASBRG010000007">
    <property type="protein sequence ID" value="MDI3321715.1"/>
    <property type="molecule type" value="Genomic_DNA"/>
</dbReference>
<sequence>MKILKLAIISSVVLFGLVFIISSFMPSSVKVSRATDIDAPYDSVYKYLSDIRNWEKWNLYVDTFTNRQYPSPTSLTSDQVNINITSVSDSTIKAEWHQKNTVFTSGYYLVAHDNITTVQWFFDFKVKWYPWEKLASMVYDQQLGPVMEKSLAKLKEQGLRK</sequence>
<name>A0ABT6RGM9_9BACT</name>
<evidence type="ECO:0000313" key="1">
    <source>
        <dbReference type="EMBL" id="MDI3321715.1"/>
    </source>
</evidence>
<protein>
    <submittedName>
        <fullName evidence="1">SRPBCC family protein</fullName>
    </submittedName>
</protein>